<keyword evidence="4" id="KW-1185">Reference proteome</keyword>
<reference evidence="4" key="1">
    <citation type="journal article" date="2019" name="Gigascience">
        <title>De novo genome assembly of the endangered Acer yangbiense, a plant species with extremely small populations endemic to Yunnan Province, China.</title>
        <authorList>
            <person name="Yang J."/>
            <person name="Wariss H.M."/>
            <person name="Tao L."/>
            <person name="Zhang R."/>
            <person name="Yun Q."/>
            <person name="Hollingsworth P."/>
            <person name="Dao Z."/>
            <person name="Luo G."/>
            <person name="Guo H."/>
            <person name="Ma Y."/>
            <person name="Sun W."/>
        </authorList>
    </citation>
    <scope>NUCLEOTIDE SEQUENCE [LARGE SCALE GENOMIC DNA]</scope>
    <source>
        <strain evidence="4">cv. br00</strain>
    </source>
</reference>
<dbReference type="Proteomes" id="UP000326939">
    <property type="component" value="Chromosome 1"/>
</dbReference>
<dbReference type="InterPro" id="IPR011990">
    <property type="entry name" value="TPR-like_helical_dom_sf"/>
</dbReference>
<evidence type="ECO:0000256" key="2">
    <source>
        <dbReference type="PROSITE-ProRule" id="PRU00708"/>
    </source>
</evidence>
<protein>
    <recommendedName>
        <fullName evidence="5">Pentatricopeptide repeat-containing protein</fullName>
    </recommendedName>
</protein>
<evidence type="ECO:0000256" key="1">
    <source>
        <dbReference type="ARBA" id="ARBA00022737"/>
    </source>
</evidence>
<evidence type="ECO:0000313" key="4">
    <source>
        <dbReference type="Proteomes" id="UP000326939"/>
    </source>
</evidence>
<dbReference type="Gene3D" id="1.25.40.10">
    <property type="entry name" value="Tetratricopeptide repeat domain"/>
    <property type="match status" value="1"/>
</dbReference>
<keyword evidence="1" id="KW-0677">Repeat</keyword>
<dbReference type="NCBIfam" id="TIGR00756">
    <property type="entry name" value="PPR"/>
    <property type="match status" value="1"/>
</dbReference>
<name>A0A5N5P3T7_9ROSI</name>
<dbReference type="EMBL" id="VDCV01000001">
    <property type="protein sequence ID" value="KAB5574405.1"/>
    <property type="molecule type" value="Genomic_DNA"/>
</dbReference>
<accession>A0A5N5P3T7</accession>
<evidence type="ECO:0008006" key="5">
    <source>
        <dbReference type="Google" id="ProtNLM"/>
    </source>
</evidence>
<feature type="repeat" description="PPR" evidence="2">
    <location>
        <begin position="42"/>
        <end position="76"/>
    </location>
</feature>
<dbReference type="InterPro" id="IPR002885">
    <property type="entry name" value="PPR_rpt"/>
</dbReference>
<evidence type="ECO:0000313" key="3">
    <source>
        <dbReference type="EMBL" id="KAB5574405.1"/>
    </source>
</evidence>
<proteinExistence type="predicted"/>
<sequence>MTKNALITHTFPASRVLAFCALSDSGDINHARLLFSQLQNPNTYIWNTMIRGCSRAKTGQIGFLFFCQMVQKGVEMDCRSFVFAFKACEHHRVMPETAFGAKCLSLVYAIANRQSTVICGIANFILKNVGYLKARTLRMFTFKRIRWLVEASVTLDISNNFLFCSGSSDDLNVPDFLISDMIIASLPFDGRTVVNEFTDANPSPDYKGAGPSMFDLAEECMILPFLEETTKVSYSDDMKSCEEAMIDSGNSSLHLAINQIRSCDQESDLNIDSDQAEDFDQFVIKNLPELSDVVSNFQPSIHPKESCRRKSITLVLDLDYIVEFDPSTLNTILKIISRSQDIAMKHLSTQHWNIAMMQTSPLLCFSI</sequence>
<dbReference type="AlphaFoldDB" id="A0A5N5P3T7"/>
<organism evidence="3 4">
    <name type="scientific">Salix brachista</name>
    <dbReference type="NCBI Taxonomy" id="2182728"/>
    <lineage>
        <taxon>Eukaryota</taxon>
        <taxon>Viridiplantae</taxon>
        <taxon>Streptophyta</taxon>
        <taxon>Embryophyta</taxon>
        <taxon>Tracheophyta</taxon>
        <taxon>Spermatophyta</taxon>
        <taxon>Magnoliopsida</taxon>
        <taxon>eudicotyledons</taxon>
        <taxon>Gunneridae</taxon>
        <taxon>Pentapetalae</taxon>
        <taxon>rosids</taxon>
        <taxon>fabids</taxon>
        <taxon>Malpighiales</taxon>
        <taxon>Salicaceae</taxon>
        <taxon>Saliceae</taxon>
        <taxon>Salix</taxon>
    </lineage>
</organism>
<gene>
    <name evidence="3" type="ORF">DKX38_001599</name>
</gene>
<comment type="caution">
    <text evidence="3">The sequence shown here is derived from an EMBL/GenBank/DDBJ whole genome shotgun (WGS) entry which is preliminary data.</text>
</comment>
<dbReference type="PROSITE" id="PS51375">
    <property type="entry name" value="PPR"/>
    <property type="match status" value="1"/>
</dbReference>